<keyword evidence="3" id="KW-1185">Reference proteome</keyword>
<dbReference type="AlphaFoldDB" id="A0A843XQT0"/>
<accession>A0A843XQT0</accession>
<keyword evidence="1" id="KW-0812">Transmembrane</keyword>
<organism evidence="2 3">
    <name type="scientific">Colocasia esculenta</name>
    <name type="common">Wild taro</name>
    <name type="synonym">Arum esculentum</name>
    <dbReference type="NCBI Taxonomy" id="4460"/>
    <lineage>
        <taxon>Eukaryota</taxon>
        <taxon>Viridiplantae</taxon>
        <taxon>Streptophyta</taxon>
        <taxon>Embryophyta</taxon>
        <taxon>Tracheophyta</taxon>
        <taxon>Spermatophyta</taxon>
        <taxon>Magnoliopsida</taxon>
        <taxon>Liliopsida</taxon>
        <taxon>Araceae</taxon>
        <taxon>Aroideae</taxon>
        <taxon>Colocasieae</taxon>
        <taxon>Colocasia</taxon>
    </lineage>
</organism>
<name>A0A843XQT0_COLES</name>
<evidence type="ECO:0000313" key="3">
    <source>
        <dbReference type="Proteomes" id="UP000652761"/>
    </source>
</evidence>
<feature type="transmembrane region" description="Helical" evidence="1">
    <location>
        <begin position="41"/>
        <end position="59"/>
    </location>
</feature>
<proteinExistence type="predicted"/>
<evidence type="ECO:0000256" key="1">
    <source>
        <dbReference type="SAM" id="Phobius"/>
    </source>
</evidence>
<protein>
    <submittedName>
        <fullName evidence="2">Uncharacterized protein</fullName>
    </submittedName>
</protein>
<gene>
    <name evidence="2" type="ORF">Taro_055187</name>
</gene>
<dbReference type="Proteomes" id="UP000652761">
    <property type="component" value="Unassembled WGS sequence"/>
</dbReference>
<reference evidence="2" key="1">
    <citation type="submission" date="2017-07" db="EMBL/GenBank/DDBJ databases">
        <title>Taro Niue Genome Assembly and Annotation.</title>
        <authorList>
            <person name="Atibalentja N."/>
            <person name="Keating K."/>
            <person name="Fields C.J."/>
        </authorList>
    </citation>
    <scope>NUCLEOTIDE SEQUENCE</scope>
    <source>
        <strain evidence="2">Niue_2</strain>
        <tissue evidence="2">Leaf</tissue>
    </source>
</reference>
<keyword evidence="1" id="KW-0472">Membrane</keyword>
<dbReference type="EMBL" id="NMUH01012211">
    <property type="protein sequence ID" value="MQM22139.1"/>
    <property type="molecule type" value="Genomic_DNA"/>
</dbReference>
<keyword evidence="1" id="KW-1133">Transmembrane helix</keyword>
<comment type="caution">
    <text evidence="2">The sequence shown here is derived from an EMBL/GenBank/DDBJ whole genome shotgun (WGS) entry which is preliminary data.</text>
</comment>
<evidence type="ECO:0000313" key="2">
    <source>
        <dbReference type="EMBL" id="MQM22139.1"/>
    </source>
</evidence>
<sequence length="61" mass="6607">MSEVQGSSACGPSTLWRSEVAVFRVHAEGCFRIVFDSAGSARVVSGLTWLWVVALLFFATL</sequence>